<evidence type="ECO:0000313" key="10">
    <source>
        <dbReference type="Proteomes" id="UP000007089"/>
    </source>
</evidence>
<comment type="catalytic activity">
    <reaction evidence="6 7">
        <text>Release of N-terminal amino acids, preferentially methionine, from peptides and arylamides.</text>
        <dbReference type="EC" id="3.4.11.18"/>
    </reaction>
</comment>
<keyword evidence="5 6" id="KW-0378">Hydrolase</keyword>
<evidence type="ECO:0000256" key="6">
    <source>
        <dbReference type="HAMAP-Rule" id="MF_01974"/>
    </source>
</evidence>
<dbReference type="NCBIfam" id="TIGR00500">
    <property type="entry name" value="met_pdase_I"/>
    <property type="match status" value="1"/>
</dbReference>
<dbReference type="HOGENOM" id="CLU_015857_2_1_7"/>
<comment type="subunit">
    <text evidence="6">Monomer.</text>
</comment>
<dbReference type="Gene3D" id="3.10.450.50">
    <property type="match status" value="1"/>
</dbReference>
<dbReference type="GO" id="GO:0046872">
    <property type="term" value="F:metal ion binding"/>
    <property type="evidence" value="ECO:0007669"/>
    <property type="project" value="UniProtKB-UniRule"/>
</dbReference>
<feature type="binding site" evidence="6">
    <location>
        <position position="174"/>
    </location>
    <ligand>
        <name>a divalent metal cation</name>
        <dbReference type="ChEBI" id="CHEBI:60240"/>
        <label>1</label>
    </ligand>
</feature>
<evidence type="ECO:0000256" key="3">
    <source>
        <dbReference type="ARBA" id="ARBA00022670"/>
    </source>
</evidence>
<dbReference type="EC" id="3.4.11.18" evidence="6 7"/>
<feature type="binding site" evidence="6">
    <location>
        <position position="185"/>
    </location>
    <ligand>
        <name>a divalent metal cation</name>
        <dbReference type="ChEBI" id="CHEBI:60240"/>
        <label>2</label>
        <note>catalytic</note>
    </ligand>
</feature>
<dbReference type="PRINTS" id="PR00599">
    <property type="entry name" value="MAPEPTIDASE"/>
</dbReference>
<dbReference type="GO" id="GO:0006508">
    <property type="term" value="P:proteolysis"/>
    <property type="evidence" value="ECO:0007669"/>
    <property type="project" value="UniProtKB-KW"/>
</dbReference>
<dbReference type="EMBL" id="CP001359">
    <property type="protein sequence ID" value="ACL65885.1"/>
    <property type="molecule type" value="Genomic_DNA"/>
</dbReference>
<keyword evidence="10" id="KW-1185">Reference proteome</keyword>
<dbReference type="InterPro" id="IPR001714">
    <property type="entry name" value="Pept_M24_MAP"/>
</dbReference>
<feature type="binding site" evidence="6">
    <location>
        <position position="312"/>
    </location>
    <ligand>
        <name>a divalent metal cation</name>
        <dbReference type="ChEBI" id="CHEBI:60240"/>
        <label>2</label>
        <note>catalytic</note>
    </ligand>
</feature>
<dbReference type="GO" id="GO:0004239">
    <property type="term" value="F:initiator methionyl aminopeptidase activity"/>
    <property type="evidence" value="ECO:0007669"/>
    <property type="project" value="UniProtKB-UniRule"/>
</dbReference>
<evidence type="ECO:0000256" key="1">
    <source>
        <dbReference type="ARBA" id="ARBA00002521"/>
    </source>
</evidence>
<dbReference type="Proteomes" id="UP000007089">
    <property type="component" value="Chromosome"/>
</dbReference>
<keyword evidence="2 6" id="KW-0031">Aminopeptidase</keyword>
<feature type="binding site" evidence="6">
    <location>
        <position position="312"/>
    </location>
    <ligand>
        <name>a divalent metal cation</name>
        <dbReference type="ChEBI" id="CHEBI:60240"/>
        <label>1</label>
    </ligand>
</feature>
<comment type="function">
    <text evidence="1 6">Removes the N-terminal methionine from nascent proteins. The N-terminal methionine is often cleaved when the second residue in the primary sequence is small and uncharged (Met-Ala-, Cys, Gly, Pro, Ser, Thr, or Val). Requires deformylation of the N(alpha)-formylated initiator methionine before it can be hydrolyzed.</text>
</comment>
<reference evidence="9" key="1">
    <citation type="submission" date="2009-01" db="EMBL/GenBank/DDBJ databases">
        <title>Complete sequence of Anaeromyxobacter dehalogenans 2CP-1.</title>
        <authorList>
            <consortium name="US DOE Joint Genome Institute"/>
            <person name="Lucas S."/>
            <person name="Copeland A."/>
            <person name="Lapidus A."/>
            <person name="Glavina del Rio T."/>
            <person name="Dalin E."/>
            <person name="Tice H."/>
            <person name="Bruce D."/>
            <person name="Goodwin L."/>
            <person name="Pitluck S."/>
            <person name="Saunders E."/>
            <person name="Brettin T."/>
            <person name="Detter J.C."/>
            <person name="Han C."/>
            <person name="Larimer F."/>
            <person name="Land M."/>
            <person name="Hauser L."/>
            <person name="Kyrpides N."/>
            <person name="Ovchinnikova G."/>
            <person name="Beliaev A.S."/>
            <person name="Richardson P."/>
        </authorList>
    </citation>
    <scope>NUCLEOTIDE SEQUENCE</scope>
    <source>
        <strain evidence="9">2CP-1</strain>
    </source>
</reference>
<dbReference type="RefSeq" id="WP_012633676.1">
    <property type="nucleotide sequence ID" value="NC_011891.1"/>
</dbReference>
<dbReference type="SUPFAM" id="SSF103642">
    <property type="entry name" value="Sec-C motif"/>
    <property type="match status" value="1"/>
</dbReference>
<feature type="binding site" evidence="6">
    <location>
        <position position="248"/>
    </location>
    <ligand>
        <name>a divalent metal cation</name>
        <dbReference type="ChEBI" id="CHEBI:60240"/>
        <label>2</label>
        <note>catalytic</note>
    </ligand>
</feature>
<dbReference type="Pfam" id="PF00557">
    <property type="entry name" value="Peptidase_M24"/>
    <property type="match status" value="1"/>
</dbReference>
<dbReference type="MEROPS" id="M24.017"/>
<organism evidence="9 10">
    <name type="scientific">Anaeromyxobacter dehalogenans (strain ATCC BAA-258 / DSM 21875 / 2CP-1)</name>
    <dbReference type="NCBI Taxonomy" id="455488"/>
    <lineage>
        <taxon>Bacteria</taxon>
        <taxon>Pseudomonadati</taxon>
        <taxon>Myxococcota</taxon>
        <taxon>Myxococcia</taxon>
        <taxon>Myxococcales</taxon>
        <taxon>Cystobacterineae</taxon>
        <taxon>Anaeromyxobacteraceae</taxon>
        <taxon>Anaeromyxobacter</taxon>
    </lineage>
</organism>
<dbReference type="Pfam" id="PF02810">
    <property type="entry name" value="SEC-C"/>
    <property type="match status" value="1"/>
</dbReference>
<dbReference type="PROSITE" id="PS00680">
    <property type="entry name" value="MAP_1"/>
    <property type="match status" value="1"/>
</dbReference>
<feature type="binding site" evidence="6">
    <location>
        <position position="185"/>
    </location>
    <ligand>
        <name>a divalent metal cation</name>
        <dbReference type="ChEBI" id="CHEBI:60240"/>
        <label>1</label>
    </ligand>
</feature>
<dbReference type="GO" id="GO:0070006">
    <property type="term" value="F:metalloaminopeptidase activity"/>
    <property type="evidence" value="ECO:0007669"/>
    <property type="project" value="UniProtKB-UniRule"/>
</dbReference>
<evidence type="ECO:0000256" key="7">
    <source>
        <dbReference type="RuleBase" id="RU003653"/>
    </source>
</evidence>
<comment type="similarity">
    <text evidence="6">Belongs to the peptidase M24A family. Methionine aminopeptidase type 1 subfamily.</text>
</comment>
<dbReference type="KEGG" id="acp:A2cp1_2548"/>
<feature type="binding site" evidence="6">
    <location>
        <position position="157"/>
    </location>
    <ligand>
        <name>substrate</name>
    </ligand>
</feature>
<feature type="domain" description="Peptidase M24" evidence="8">
    <location>
        <begin position="92"/>
        <end position="319"/>
    </location>
</feature>
<feature type="binding site" evidence="6">
    <location>
        <position position="255"/>
    </location>
    <ligand>
        <name>substrate</name>
    </ligand>
</feature>
<name>B8JCE5_ANAD2</name>
<dbReference type="PANTHER" id="PTHR43330">
    <property type="entry name" value="METHIONINE AMINOPEPTIDASE"/>
    <property type="match status" value="1"/>
</dbReference>
<dbReference type="InterPro" id="IPR000994">
    <property type="entry name" value="Pept_M24"/>
</dbReference>
<keyword evidence="3 6" id="KW-0645">Protease</keyword>
<comment type="cofactor">
    <cofactor evidence="6">
        <name>Co(2+)</name>
        <dbReference type="ChEBI" id="CHEBI:48828"/>
    </cofactor>
    <cofactor evidence="6">
        <name>Zn(2+)</name>
        <dbReference type="ChEBI" id="CHEBI:29105"/>
    </cofactor>
    <cofactor evidence="6">
        <name>Mn(2+)</name>
        <dbReference type="ChEBI" id="CHEBI:29035"/>
    </cofactor>
    <cofactor evidence="6">
        <name>Fe(2+)</name>
        <dbReference type="ChEBI" id="CHEBI:29033"/>
    </cofactor>
    <text evidence="6">Binds 2 divalent metal cations per subunit. Has a high-affinity and a low affinity metal-binding site. The true nature of the physiological cofactor is under debate. The enzyme is active with cobalt, zinc, manganese or divalent iron ions. Most likely, methionine aminopeptidases function as mononuclear Fe(2+)-metalloproteases under physiological conditions, and the catalytically relevant metal-binding site has been assigned to the histidine-containing high-affinity site.</text>
</comment>
<dbReference type="SUPFAM" id="SSF55920">
    <property type="entry name" value="Creatinase/aminopeptidase"/>
    <property type="match status" value="1"/>
</dbReference>
<keyword evidence="4 6" id="KW-0479">Metal-binding</keyword>
<gene>
    <name evidence="6" type="primary">map</name>
    <name evidence="9" type="ordered locus">A2cp1_2548</name>
</gene>
<evidence type="ECO:0000256" key="4">
    <source>
        <dbReference type="ARBA" id="ARBA00022723"/>
    </source>
</evidence>
<dbReference type="CDD" id="cd01086">
    <property type="entry name" value="MetAP1"/>
    <property type="match status" value="1"/>
</dbReference>
<dbReference type="AlphaFoldDB" id="B8JCE5"/>
<protein>
    <recommendedName>
        <fullName evidence="6 7">Methionine aminopeptidase</fullName>
        <shortName evidence="6">MAP</shortName>
        <shortName evidence="6">MetAP</shortName>
        <ecNumber evidence="6 7">3.4.11.18</ecNumber>
    </recommendedName>
    <alternativeName>
        <fullName evidence="6">Peptidase M</fullName>
    </alternativeName>
</protein>
<dbReference type="InterPro" id="IPR002467">
    <property type="entry name" value="Pept_M24A_MAP1"/>
</dbReference>
<evidence type="ECO:0000313" key="9">
    <source>
        <dbReference type="EMBL" id="ACL65885.1"/>
    </source>
</evidence>
<feature type="binding site" evidence="6">
    <location>
        <position position="281"/>
    </location>
    <ligand>
        <name>a divalent metal cation</name>
        <dbReference type="ChEBI" id="CHEBI:60240"/>
        <label>2</label>
        <note>catalytic</note>
    </ligand>
</feature>
<evidence type="ECO:0000256" key="5">
    <source>
        <dbReference type="ARBA" id="ARBA00022801"/>
    </source>
</evidence>
<dbReference type="InterPro" id="IPR004027">
    <property type="entry name" value="SEC_C_motif"/>
</dbReference>
<accession>B8JCE5</accession>
<evidence type="ECO:0000256" key="2">
    <source>
        <dbReference type="ARBA" id="ARBA00022438"/>
    </source>
</evidence>
<dbReference type="PANTHER" id="PTHR43330:SF8">
    <property type="entry name" value="METHIONINE AMINOPEPTIDASE 1D, MITOCHONDRIAL"/>
    <property type="match status" value="1"/>
</dbReference>
<evidence type="ECO:0000259" key="8">
    <source>
        <dbReference type="Pfam" id="PF00557"/>
    </source>
</evidence>
<dbReference type="Gene3D" id="3.90.230.10">
    <property type="entry name" value="Creatinase/methionine aminopeptidase superfamily"/>
    <property type="match status" value="1"/>
</dbReference>
<dbReference type="InterPro" id="IPR036005">
    <property type="entry name" value="Creatinase/aminopeptidase-like"/>
</dbReference>
<sequence length="329" mass="35463">MSGSELAAHARPGRNDPCWCGSGQKYKKCHLDADSRGALQGAPARNGRRPLAPGVVSPRRAVPATIARPDYAVSGRPRAQGKDVKTPDELARLRRACRAAARVLRVAGEAVRPGITTDAIDEIAHAETLRLGAYPSPLNYRGFPKAICTSVNEVICHGIPDSRPLEDGDIVNLDITVFREGMHADCSATFLVGSVDPEGRRLVQVAQECLAKGIGVVRPGRPISDIGKAIEAHASRHGYGVVRSYCGHGIGESFHTSLQIAHHYDPSLKRVMEPGLTFTIEPMITEGTWEDLLWDDGWTAVTADGKRSAQFEHTVAVTEDGVEVLTVEE</sequence>
<proteinExistence type="inferred from homology"/>
<dbReference type="HAMAP" id="MF_01974">
    <property type="entry name" value="MetAP_1"/>
    <property type="match status" value="1"/>
</dbReference>